<keyword evidence="7 13" id="KW-0472">Membrane</keyword>
<keyword evidence="16" id="KW-1185">Reference proteome</keyword>
<comment type="caution">
    <text evidence="15">The sequence shown here is derived from an EMBL/GenBank/DDBJ whole genome shotgun (WGS) entry which is preliminary data.</text>
</comment>
<feature type="transmembrane region" description="Helical" evidence="13">
    <location>
        <begin position="106"/>
        <end position="125"/>
    </location>
</feature>
<dbReference type="PROSITE" id="PS50262">
    <property type="entry name" value="G_PROTEIN_RECEP_F1_2"/>
    <property type="match status" value="1"/>
</dbReference>
<reference evidence="15 16" key="1">
    <citation type="submission" date="2023-03" db="EMBL/GenBank/DDBJ databases">
        <title>High-quality genome of Scylla paramamosain provides insights in environmental adaptation.</title>
        <authorList>
            <person name="Zhang L."/>
        </authorList>
    </citation>
    <scope>NUCLEOTIDE SEQUENCE [LARGE SCALE GENOMIC DNA]</scope>
    <source>
        <strain evidence="15">LZ_2023a</strain>
        <tissue evidence="15">Muscle</tissue>
    </source>
</reference>
<keyword evidence="10 11" id="KW-0807">Transducer</keyword>
<dbReference type="PANTHER" id="PTHR11866">
    <property type="entry name" value="G-PROTEIN COUPLED RECEPTOR FAMILY 1 MEMBER"/>
    <property type="match status" value="1"/>
</dbReference>
<keyword evidence="4 11" id="KW-0812">Transmembrane</keyword>
<keyword evidence="5 13" id="KW-1133">Transmembrane helix</keyword>
<name>A0AAW0ULZ3_SCYPA</name>
<dbReference type="PANTHER" id="PTHR11866:SF16">
    <property type="entry name" value="PROSTAGLANDIN E2 RECEPTOR EP4 SUBTYPE-LIKE PROTEIN"/>
    <property type="match status" value="1"/>
</dbReference>
<dbReference type="GO" id="GO:0004930">
    <property type="term" value="F:G protein-coupled receptor activity"/>
    <property type="evidence" value="ECO:0007669"/>
    <property type="project" value="UniProtKB-KW"/>
</dbReference>
<dbReference type="InterPro" id="IPR017452">
    <property type="entry name" value="GPCR_Rhodpsn_7TM"/>
</dbReference>
<feature type="transmembrane region" description="Helical" evidence="13">
    <location>
        <begin position="337"/>
        <end position="356"/>
    </location>
</feature>
<evidence type="ECO:0000256" key="8">
    <source>
        <dbReference type="ARBA" id="ARBA00023170"/>
    </source>
</evidence>
<evidence type="ECO:0000256" key="11">
    <source>
        <dbReference type="RuleBase" id="RU000688"/>
    </source>
</evidence>
<evidence type="ECO:0000256" key="9">
    <source>
        <dbReference type="ARBA" id="ARBA00023180"/>
    </source>
</evidence>
<dbReference type="Proteomes" id="UP001487740">
    <property type="component" value="Unassembled WGS sequence"/>
</dbReference>
<evidence type="ECO:0000259" key="14">
    <source>
        <dbReference type="PROSITE" id="PS50262"/>
    </source>
</evidence>
<dbReference type="AlphaFoldDB" id="A0AAW0ULZ3"/>
<feature type="domain" description="G-protein coupled receptors family 1 profile" evidence="14">
    <location>
        <begin position="85"/>
        <end position="353"/>
    </location>
</feature>
<dbReference type="InterPro" id="IPR008365">
    <property type="entry name" value="Prostanoid_rcpt"/>
</dbReference>
<dbReference type="GO" id="GO:0005886">
    <property type="term" value="C:plasma membrane"/>
    <property type="evidence" value="ECO:0007669"/>
    <property type="project" value="UniProtKB-SubCell"/>
</dbReference>
<dbReference type="PRINTS" id="PR00237">
    <property type="entry name" value="GPCRRHODOPSN"/>
</dbReference>
<dbReference type="EMBL" id="JARAKH010000010">
    <property type="protein sequence ID" value="KAK8400238.1"/>
    <property type="molecule type" value="Genomic_DNA"/>
</dbReference>
<evidence type="ECO:0000256" key="12">
    <source>
        <dbReference type="SAM" id="MobiDB-lite"/>
    </source>
</evidence>
<keyword evidence="6 11" id="KW-0297">G-protein coupled receptor</keyword>
<keyword evidence="8 11" id="KW-0675">Receptor</keyword>
<dbReference type="InterPro" id="IPR000276">
    <property type="entry name" value="GPCR_Rhodpsn"/>
</dbReference>
<evidence type="ECO:0000313" key="15">
    <source>
        <dbReference type="EMBL" id="KAK8400238.1"/>
    </source>
</evidence>
<dbReference type="SUPFAM" id="SSF81321">
    <property type="entry name" value="Family A G protein-coupled receptor-like"/>
    <property type="match status" value="1"/>
</dbReference>
<feature type="transmembrane region" description="Helical" evidence="13">
    <location>
        <begin position="300"/>
        <end position="325"/>
    </location>
</feature>
<evidence type="ECO:0000256" key="2">
    <source>
        <dbReference type="ARBA" id="ARBA00010663"/>
    </source>
</evidence>
<evidence type="ECO:0000256" key="6">
    <source>
        <dbReference type="ARBA" id="ARBA00023040"/>
    </source>
</evidence>
<comment type="subcellular location">
    <subcellularLocation>
        <location evidence="1">Cell membrane</location>
        <topology evidence="1">Multi-pass membrane protein</topology>
    </subcellularLocation>
</comment>
<dbReference type="PROSITE" id="PS00237">
    <property type="entry name" value="G_PROTEIN_RECEP_F1_1"/>
    <property type="match status" value="1"/>
</dbReference>
<evidence type="ECO:0000256" key="5">
    <source>
        <dbReference type="ARBA" id="ARBA00022989"/>
    </source>
</evidence>
<feature type="transmembrane region" description="Helical" evidence="13">
    <location>
        <begin position="231"/>
        <end position="259"/>
    </location>
</feature>
<dbReference type="Gene3D" id="1.20.1070.10">
    <property type="entry name" value="Rhodopsin 7-helix transmembrane proteins"/>
    <property type="match status" value="1"/>
</dbReference>
<evidence type="ECO:0000256" key="4">
    <source>
        <dbReference type="ARBA" id="ARBA00022692"/>
    </source>
</evidence>
<evidence type="ECO:0000256" key="1">
    <source>
        <dbReference type="ARBA" id="ARBA00004651"/>
    </source>
</evidence>
<organism evidence="15 16">
    <name type="scientific">Scylla paramamosain</name>
    <name type="common">Mud crab</name>
    <dbReference type="NCBI Taxonomy" id="85552"/>
    <lineage>
        <taxon>Eukaryota</taxon>
        <taxon>Metazoa</taxon>
        <taxon>Ecdysozoa</taxon>
        <taxon>Arthropoda</taxon>
        <taxon>Crustacea</taxon>
        <taxon>Multicrustacea</taxon>
        <taxon>Malacostraca</taxon>
        <taxon>Eumalacostraca</taxon>
        <taxon>Eucarida</taxon>
        <taxon>Decapoda</taxon>
        <taxon>Pleocyemata</taxon>
        <taxon>Brachyura</taxon>
        <taxon>Eubrachyura</taxon>
        <taxon>Portunoidea</taxon>
        <taxon>Portunidae</taxon>
        <taxon>Portuninae</taxon>
        <taxon>Scylla</taxon>
    </lineage>
</organism>
<proteinExistence type="inferred from homology"/>
<feature type="transmembrane region" description="Helical" evidence="13">
    <location>
        <begin position="188"/>
        <end position="211"/>
    </location>
</feature>
<feature type="transmembrane region" description="Helical" evidence="13">
    <location>
        <begin position="145"/>
        <end position="167"/>
    </location>
</feature>
<comment type="similarity">
    <text evidence="2 11">Belongs to the G-protein coupled receptor 1 family.</text>
</comment>
<evidence type="ECO:0000256" key="7">
    <source>
        <dbReference type="ARBA" id="ARBA00023136"/>
    </source>
</evidence>
<evidence type="ECO:0000256" key="13">
    <source>
        <dbReference type="SAM" id="Phobius"/>
    </source>
</evidence>
<accession>A0AAW0ULZ3</accession>
<dbReference type="GO" id="GO:0007189">
    <property type="term" value="P:adenylate cyclase-activating G protein-coupled receptor signaling pathway"/>
    <property type="evidence" value="ECO:0007669"/>
    <property type="project" value="TreeGrafter"/>
</dbReference>
<evidence type="ECO:0000256" key="3">
    <source>
        <dbReference type="ARBA" id="ARBA00022475"/>
    </source>
</evidence>
<feature type="region of interest" description="Disordered" evidence="12">
    <location>
        <begin position="433"/>
        <end position="456"/>
    </location>
</feature>
<dbReference type="Pfam" id="PF00001">
    <property type="entry name" value="7tm_1"/>
    <property type="match status" value="1"/>
</dbReference>
<keyword evidence="3" id="KW-1003">Cell membrane</keyword>
<keyword evidence="9" id="KW-0325">Glycoprotein</keyword>
<evidence type="ECO:0000313" key="16">
    <source>
        <dbReference type="Proteomes" id="UP001487740"/>
    </source>
</evidence>
<protein>
    <recommendedName>
        <fullName evidence="14">G-protein coupled receptors family 1 profile domain-containing protein</fullName>
    </recommendedName>
</protein>
<dbReference type="GO" id="GO:0007204">
    <property type="term" value="P:positive regulation of cytosolic calcium ion concentration"/>
    <property type="evidence" value="ECO:0007669"/>
    <property type="project" value="TreeGrafter"/>
</dbReference>
<feature type="transmembrane region" description="Helical" evidence="13">
    <location>
        <begin position="71"/>
        <end position="94"/>
    </location>
</feature>
<sequence>MTPRPGLKEEIASGFFQNLVTTAASLVREAAEHTDDSSIFADMTGDAADNSSSSNIQVSGKDLGRHLPLPVQVFITVLYVIGILSNMAALCIISRSETQRYRKQTFMLRCLVGNDLTALLGMLVQMHVSLYVENLNEKWLCASRVVFRAFGLGSGCVALVMAVERWLALTHPFIYPRHVTHSVIRRTILILWVVTLMLVCGPFLGFGLWYDESLTPHCVRYRFGTELVDRVYAYVIFAYGMVMCAVIVCCNLSVIRVLCRMRERLLPRRHSRASCRSATSTSGDTAVNLATPEELSFARLMAILSITFVACWVPQLMTIIAGQIVGNKPEYKNFYRIPDIFILLNFCLDPCMYVLFRRNRRYGRKHLRKLVTYLCPHLHSSPSRGILTDSLRSSSHTSQSNNGEFIGRLTVSSNTSANEEHISQQLLRIPTGQSKLSAVNEENPLSEVDDKKQDRY</sequence>
<evidence type="ECO:0000256" key="10">
    <source>
        <dbReference type="ARBA" id="ARBA00023224"/>
    </source>
</evidence>
<gene>
    <name evidence="15" type="ORF">O3P69_003146</name>
</gene>